<proteinExistence type="predicted"/>
<dbReference type="EMBL" id="JANPWB010000011">
    <property type="protein sequence ID" value="KAJ1125854.1"/>
    <property type="molecule type" value="Genomic_DNA"/>
</dbReference>
<protein>
    <submittedName>
        <fullName evidence="1">Uncharacterized protein</fullName>
    </submittedName>
</protein>
<evidence type="ECO:0000313" key="2">
    <source>
        <dbReference type="Proteomes" id="UP001066276"/>
    </source>
</evidence>
<keyword evidence="2" id="KW-1185">Reference proteome</keyword>
<name>A0AAV7PG66_PLEWA</name>
<dbReference type="AlphaFoldDB" id="A0AAV7PG66"/>
<evidence type="ECO:0000313" key="1">
    <source>
        <dbReference type="EMBL" id="KAJ1125854.1"/>
    </source>
</evidence>
<reference evidence="1" key="1">
    <citation type="journal article" date="2022" name="bioRxiv">
        <title>Sequencing and chromosome-scale assembly of the giantPleurodeles waltlgenome.</title>
        <authorList>
            <person name="Brown T."/>
            <person name="Elewa A."/>
            <person name="Iarovenko S."/>
            <person name="Subramanian E."/>
            <person name="Araus A.J."/>
            <person name="Petzold A."/>
            <person name="Susuki M."/>
            <person name="Suzuki K.-i.T."/>
            <person name="Hayashi T."/>
            <person name="Toyoda A."/>
            <person name="Oliveira C."/>
            <person name="Osipova E."/>
            <person name="Leigh N.D."/>
            <person name="Simon A."/>
            <person name="Yun M.H."/>
        </authorList>
    </citation>
    <scope>NUCLEOTIDE SEQUENCE</scope>
    <source>
        <strain evidence="1">20211129_DDA</strain>
        <tissue evidence="1">Liver</tissue>
    </source>
</reference>
<accession>A0AAV7PG66</accession>
<comment type="caution">
    <text evidence="1">The sequence shown here is derived from an EMBL/GenBank/DDBJ whole genome shotgun (WGS) entry which is preliminary data.</text>
</comment>
<organism evidence="1 2">
    <name type="scientific">Pleurodeles waltl</name>
    <name type="common">Iberian ribbed newt</name>
    <dbReference type="NCBI Taxonomy" id="8319"/>
    <lineage>
        <taxon>Eukaryota</taxon>
        <taxon>Metazoa</taxon>
        <taxon>Chordata</taxon>
        <taxon>Craniata</taxon>
        <taxon>Vertebrata</taxon>
        <taxon>Euteleostomi</taxon>
        <taxon>Amphibia</taxon>
        <taxon>Batrachia</taxon>
        <taxon>Caudata</taxon>
        <taxon>Salamandroidea</taxon>
        <taxon>Salamandridae</taxon>
        <taxon>Pleurodelinae</taxon>
        <taxon>Pleurodeles</taxon>
    </lineage>
</organism>
<dbReference type="Proteomes" id="UP001066276">
    <property type="component" value="Chromosome 7"/>
</dbReference>
<sequence>MEEKMDHDYKDLEDSELREAAEDEAALYSAPNVLHHGNLGATDGTAVGVLQATKKKGKTNDSVVQKERGLAVGQQAAACVTTLKPGMTGVLGLKVGCQSVGVGTGESAAEAGIQLVEGKYVQD</sequence>
<gene>
    <name evidence="1" type="ORF">NDU88_004271</name>
</gene>